<dbReference type="SUPFAM" id="SSF47616">
    <property type="entry name" value="GST C-terminal domain-like"/>
    <property type="match status" value="1"/>
</dbReference>
<evidence type="ECO:0000313" key="4">
    <source>
        <dbReference type="Proteomes" id="UP000281406"/>
    </source>
</evidence>
<dbReference type="PANTHER" id="PTHR42673">
    <property type="entry name" value="MALEYLACETOACETATE ISOMERASE"/>
    <property type="match status" value="1"/>
</dbReference>
<dbReference type="OrthoDB" id="2309723at2759"/>
<protein>
    <submittedName>
        <fullName evidence="3">Glutathione S-transferase A</fullName>
    </submittedName>
</protein>
<dbReference type="Gene3D" id="1.20.1050.10">
    <property type="match status" value="1"/>
</dbReference>
<reference evidence="3 4" key="1">
    <citation type="submission" date="2018-10" db="EMBL/GenBank/DDBJ databases">
        <title>Genome assembly for a Yunnan-Guizhou Plateau 3E fish, Anabarilius grahami (Regan), and its evolutionary and genetic applications.</title>
        <authorList>
            <person name="Jiang W."/>
        </authorList>
    </citation>
    <scope>NUCLEOTIDE SEQUENCE [LARGE SCALE GENOMIC DNA]</scope>
    <source>
        <strain evidence="3">AG-KIZ</strain>
        <tissue evidence="3">Muscle</tissue>
    </source>
</reference>
<dbReference type="PROSITE" id="PS50404">
    <property type="entry name" value="GST_NTER"/>
    <property type="match status" value="1"/>
</dbReference>
<dbReference type="Pfam" id="PF13417">
    <property type="entry name" value="GST_N_3"/>
    <property type="match status" value="1"/>
</dbReference>
<dbReference type="InterPro" id="IPR040079">
    <property type="entry name" value="Glutathione_S-Trfase"/>
</dbReference>
<dbReference type="GO" id="GO:0016034">
    <property type="term" value="F:maleylacetoacetate isomerase activity"/>
    <property type="evidence" value="ECO:0007669"/>
    <property type="project" value="TreeGrafter"/>
</dbReference>
<dbReference type="GO" id="GO:0005739">
    <property type="term" value="C:mitochondrion"/>
    <property type="evidence" value="ECO:0007669"/>
    <property type="project" value="TreeGrafter"/>
</dbReference>
<comment type="caution">
    <text evidence="3">The sequence shown here is derived from an EMBL/GenBank/DDBJ whole genome shotgun (WGS) entry which is preliminary data.</text>
</comment>
<feature type="domain" description="GST N-terminal" evidence="1">
    <location>
        <begin position="3"/>
        <end position="85"/>
    </location>
</feature>
<dbReference type="GO" id="GO:0006559">
    <property type="term" value="P:L-phenylalanine catabolic process"/>
    <property type="evidence" value="ECO:0007669"/>
    <property type="project" value="TreeGrafter"/>
</dbReference>
<dbReference type="Gene3D" id="3.40.30.10">
    <property type="entry name" value="Glutaredoxin"/>
    <property type="match status" value="1"/>
</dbReference>
<dbReference type="SFLD" id="SFLDG00358">
    <property type="entry name" value="Main_(cytGST)"/>
    <property type="match status" value="1"/>
</dbReference>
<dbReference type="SFLD" id="SFLDS00019">
    <property type="entry name" value="Glutathione_Transferase_(cytos"/>
    <property type="match status" value="1"/>
</dbReference>
<dbReference type="AlphaFoldDB" id="A0A3N0Y1K2"/>
<dbReference type="FunFam" id="1.20.1050.10:FF:000046">
    <property type="entry name" value="Glutathione S-transferase rho"/>
    <property type="match status" value="1"/>
</dbReference>
<dbReference type="CDD" id="cd00299">
    <property type="entry name" value="GST_C_family"/>
    <property type="match status" value="1"/>
</dbReference>
<dbReference type="InterPro" id="IPR036282">
    <property type="entry name" value="Glutathione-S-Trfase_C_sf"/>
</dbReference>
<sequence length="275" mass="32072">MAQNMMLYWASGSPPCWRVMIALEEKKLQGYKHKLLSFDKKEHQSAEVKALNPRAQLPTFKHGDLIVNESFAACLYLESAFKSQGTRLIPDDPAEQALVYQRMFETNNLQQKMHDVAFYKRHVPEEEQHESALKRNKENLVTELKLWDGYLEKMGKGSYLAGKNFTMADVVCFPIIAFFPRLHCPKDRCPRLMEYYEMLKDRPSIKASWPPHWLDNPEGPDMLKNLCQKQTNTDSVLLQKGFIASCECMRIKVEKCYSTRLSVLQNEFPTKHYRL</sequence>
<evidence type="ECO:0000259" key="2">
    <source>
        <dbReference type="PROSITE" id="PS50405"/>
    </source>
</evidence>
<dbReference type="Proteomes" id="UP000281406">
    <property type="component" value="Unassembled WGS sequence"/>
</dbReference>
<dbReference type="FunFam" id="3.40.30.10:FF:000221">
    <property type="entry name" value="Glutathione S-transferase rho"/>
    <property type="match status" value="1"/>
</dbReference>
<dbReference type="InterPro" id="IPR004045">
    <property type="entry name" value="Glutathione_S-Trfase_N"/>
</dbReference>
<dbReference type="InterPro" id="IPR010987">
    <property type="entry name" value="Glutathione-S-Trfase_C-like"/>
</dbReference>
<evidence type="ECO:0000313" key="3">
    <source>
        <dbReference type="EMBL" id="ROK64942.1"/>
    </source>
</evidence>
<feature type="domain" description="GST C-terminal" evidence="2">
    <location>
        <begin position="92"/>
        <end position="233"/>
    </location>
</feature>
<dbReference type="CDD" id="cd00570">
    <property type="entry name" value="GST_N_family"/>
    <property type="match status" value="1"/>
</dbReference>
<proteinExistence type="predicted"/>
<keyword evidence="4" id="KW-1185">Reference proteome</keyword>
<evidence type="ECO:0000259" key="1">
    <source>
        <dbReference type="PROSITE" id="PS50404"/>
    </source>
</evidence>
<dbReference type="InterPro" id="IPR004046">
    <property type="entry name" value="GST_C"/>
</dbReference>
<dbReference type="PANTHER" id="PTHR42673:SF4">
    <property type="entry name" value="MALEYLACETOACETATE ISOMERASE"/>
    <property type="match status" value="1"/>
</dbReference>
<organism evidence="3 4">
    <name type="scientific">Anabarilius grahami</name>
    <name type="common">Kanglang fish</name>
    <name type="synonym">Barilius grahami</name>
    <dbReference type="NCBI Taxonomy" id="495550"/>
    <lineage>
        <taxon>Eukaryota</taxon>
        <taxon>Metazoa</taxon>
        <taxon>Chordata</taxon>
        <taxon>Craniata</taxon>
        <taxon>Vertebrata</taxon>
        <taxon>Euteleostomi</taxon>
        <taxon>Actinopterygii</taxon>
        <taxon>Neopterygii</taxon>
        <taxon>Teleostei</taxon>
        <taxon>Ostariophysi</taxon>
        <taxon>Cypriniformes</taxon>
        <taxon>Xenocyprididae</taxon>
        <taxon>Xenocypridinae</taxon>
        <taxon>Xenocypridinae incertae sedis</taxon>
        <taxon>Anabarilius</taxon>
    </lineage>
</organism>
<dbReference type="EMBL" id="RJVU01056109">
    <property type="protein sequence ID" value="ROK64942.1"/>
    <property type="molecule type" value="Genomic_DNA"/>
</dbReference>
<dbReference type="SUPFAM" id="SSF52833">
    <property type="entry name" value="Thioredoxin-like"/>
    <property type="match status" value="1"/>
</dbReference>
<dbReference type="GO" id="GO:0004364">
    <property type="term" value="F:glutathione transferase activity"/>
    <property type="evidence" value="ECO:0007669"/>
    <property type="project" value="TreeGrafter"/>
</dbReference>
<dbReference type="GO" id="GO:0006749">
    <property type="term" value="P:glutathione metabolic process"/>
    <property type="evidence" value="ECO:0007669"/>
    <property type="project" value="TreeGrafter"/>
</dbReference>
<name>A0A3N0Y1K2_ANAGA</name>
<dbReference type="PROSITE" id="PS50405">
    <property type="entry name" value="GST_CTER"/>
    <property type="match status" value="1"/>
</dbReference>
<dbReference type="Pfam" id="PF14497">
    <property type="entry name" value="GST_C_3"/>
    <property type="match status" value="1"/>
</dbReference>
<gene>
    <name evidence="3" type="ORF">DPX16_1167</name>
</gene>
<dbReference type="InterPro" id="IPR036249">
    <property type="entry name" value="Thioredoxin-like_sf"/>
</dbReference>
<accession>A0A3N0Y1K2</accession>
<keyword evidence="3" id="KW-0808">Transferase</keyword>